<organism evidence="2 4">
    <name type="scientific">Mus musculus</name>
    <name type="common">Mouse</name>
    <dbReference type="NCBI Taxonomy" id="10090"/>
    <lineage>
        <taxon>Eukaryota</taxon>
        <taxon>Metazoa</taxon>
        <taxon>Chordata</taxon>
        <taxon>Craniata</taxon>
        <taxon>Vertebrata</taxon>
        <taxon>Euteleostomi</taxon>
        <taxon>Mammalia</taxon>
        <taxon>Eutheria</taxon>
        <taxon>Euarchontoglires</taxon>
        <taxon>Glires</taxon>
        <taxon>Rodentia</taxon>
        <taxon>Myomorpha</taxon>
        <taxon>Muroidea</taxon>
        <taxon>Muridae</taxon>
        <taxon>Murinae</taxon>
        <taxon>Mus</taxon>
        <taxon>Mus</taxon>
    </lineage>
</organism>
<dbReference type="Proteomes" id="UP000000589">
    <property type="component" value="Chromosome 6"/>
</dbReference>
<evidence type="ECO:0000313" key="2">
    <source>
        <dbReference type="Ensembl" id="ENSMUSP00000145090.2"/>
    </source>
</evidence>
<gene>
    <name evidence="2 3" type="primary">Gpnmb</name>
</gene>
<reference evidence="2 4" key="1">
    <citation type="journal article" date="2009" name="PLoS Biol.">
        <title>Lineage-specific biology revealed by a finished genome assembly of the mouse.</title>
        <authorList>
            <consortium name="Mouse Genome Sequencing Consortium"/>
            <person name="Church D.M."/>
            <person name="Goodstadt L."/>
            <person name="Hillier L.W."/>
            <person name="Zody M.C."/>
            <person name="Goldstein S."/>
            <person name="She X."/>
            <person name="Bult C.J."/>
            <person name="Agarwala R."/>
            <person name="Cherry J.L."/>
            <person name="DiCuccio M."/>
            <person name="Hlavina W."/>
            <person name="Kapustin Y."/>
            <person name="Meric P."/>
            <person name="Maglott D."/>
            <person name="Birtle Z."/>
            <person name="Marques A.C."/>
            <person name="Graves T."/>
            <person name="Zhou S."/>
            <person name="Teague B."/>
            <person name="Potamousis K."/>
            <person name="Churas C."/>
            <person name="Place M."/>
            <person name="Herschleb J."/>
            <person name="Runnheim R."/>
            <person name="Forrest D."/>
            <person name="Amos-Landgraf J."/>
            <person name="Schwartz D.C."/>
            <person name="Cheng Z."/>
            <person name="Lindblad-Toh K."/>
            <person name="Eichler E.E."/>
            <person name="Ponting C.P."/>
        </authorList>
    </citation>
    <scope>NUCLEOTIDE SEQUENCE [LARGE SCALE GENOMIC DNA]</scope>
    <source>
        <strain evidence="2 4">C57BL/6J</strain>
    </source>
</reference>
<evidence type="ECO:0000313" key="3">
    <source>
        <dbReference type="MGI" id="MGI:1934765"/>
    </source>
</evidence>
<keyword evidence="1" id="KW-0732">Signal</keyword>
<feature type="signal peptide" evidence="1">
    <location>
        <begin position="1"/>
        <end position="16"/>
    </location>
</feature>
<dbReference type="AGR" id="MGI:1934765"/>
<dbReference type="GeneTree" id="ENSGT00950000183188"/>
<evidence type="ECO:0000256" key="1">
    <source>
        <dbReference type="SAM" id="SignalP"/>
    </source>
</evidence>
<reference evidence="2 4" key="2">
    <citation type="journal article" date="2011" name="PLoS Biol.">
        <title>Modernizing reference genome assemblies.</title>
        <authorList>
            <person name="Church D.M."/>
            <person name="Schneider V.A."/>
            <person name="Graves T."/>
            <person name="Auger K."/>
            <person name="Cunningham F."/>
            <person name="Bouk N."/>
            <person name="Chen H.C."/>
            <person name="Agarwala R."/>
            <person name="McLaren W.M."/>
            <person name="Ritchie G.R."/>
            <person name="Albracht D."/>
            <person name="Kremitzki M."/>
            <person name="Rock S."/>
            <person name="Kotkiewicz H."/>
            <person name="Kremitzki C."/>
            <person name="Wollam A."/>
            <person name="Trani L."/>
            <person name="Fulton L."/>
            <person name="Fulton R."/>
            <person name="Matthews L."/>
            <person name="Whitehead S."/>
            <person name="Chow W."/>
            <person name="Torrance J."/>
            <person name="Dunn M."/>
            <person name="Harden G."/>
            <person name="Threadgold G."/>
            <person name="Wood J."/>
            <person name="Collins J."/>
            <person name="Heath P."/>
            <person name="Griffiths G."/>
            <person name="Pelan S."/>
            <person name="Grafham D."/>
            <person name="Eichler E.E."/>
            <person name="Weinstock G."/>
            <person name="Mardis E.R."/>
            <person name="Wilson R.K."/>
            <person name="Howe K."/>
            <person name="Flicek P."/>
            <person name="Hubbard T."/>
        </authorList>
    </citation>
    <scope>NUCLEOTIDE SEQUENCE [LARGE SCALE GENOMIC DNA]</scope>
    <source>
        <strain evidence="2 4">C57BL/6J</strain>
    </source>
</reference>
<keyword evidence="4" id="KW-1185">Reference proteome</keyword>
<dbReference type="Ensembl" id="ENSMUST00000203757.2">
    <property type="protein sequence ID" value="ENSMUSP00000145090.2"/>
    <property type="gene ID" value="ENSMUSG00000029816.11"/>
</dbReference>
<dbReference type="MGI" id="MGI:1934765">
    <property type="gene designation" value="Gpnmb"/>
</dbReference>
<sequence>MESLCGVLGFLLLAAGLPLQAAKQGRAHMCGGQWTSL</sequence>
<dbReference type="VEuPathDB" id="HostDB:ENSMUSG00000029816"/>
<dbReference type="Bgee" id="ENSMUSG00000029816">
    <property type="expression patterns" value="Expressed in vault of skull and 110 other cell types or tissues"/>
</dbReference>
<protein>
    <submittedName>
        <fullName evidence="2">Glycoprotein (transmembrane) nmb</fullName>
    </submittedName>
</protein>
<reference evidence="2" key="4">
    <citation type="submission" date="2025-09" db="UniProtKB">
        <authorList>
            <consortium name="Ensembl"/>
        </authorList>
    </citation>
    <scope>IDENTIFICATION</scope>
    <source>
        <strain evidence="2">C57BL/6J</strain>
    </source>
</reference>
<accession>A0A0N4SVG5</accession>
<reference evidence="2" key="3">
    <citation type="submission" date="2025-08" db="UniProtKB">
        <authorList>
            <consortium name="Ensembl"/>
        </authorList>
    </citation>
    <scope>IDENTIFICATION</scope>
    <source>
        <strain evidence="2">C57BL/6J</strain>
    </source>
</reference>
<feature type="chain" id="PRO_5005885430" evidence="1">
    <location>
        <begin position="17"/>
        <end position="37"/>
    </location>
</feature>
<dbReference type="ExpressionAtlas" id="A0A0N4SVG5">
    <property type="expression patterns" value="baseline and differential"/>
</dbReference>
<name>A0A0N4SVG5_MOUSE</name>
<dbReference type="Antibodypedia" id="12086">
    <property type="antibodies" value="497 antibodies from 37 providers"/>
</dbReference>
<evidence type="ECO:0000313" key="4">
    <source>
        <dbReference type="Proteomes" id="UP000000589"/>
    </source>
</evidence>
<dbReference type="AlphaFoldDB" id="A0A0N4SVG5"/>
<proteinExistence type="predicted"/>